<dbReference type="InterPro" id="IPR050706">
    <property type="entry name" value="Cyclic-di-GMP_PDE-like"/>
</dbReference>
<reference evidence="2 3" key="1">
    <citation type="submission" date="2022-12" db="EMBL/GenBank/DDBJ databases">
        <title>Two new species, Stenotrophomonas aracearum and Stenotrophomonas oahuensis, isolated from Anthurium (Araceae family) in Hawaii.</title>
        <authorList>
            <person name="Chunag S.C."/>
            <person name="Dobhal S."/>
            <person name="Alvarez A."/>
            <person name="Arif M."/>
        </authorList>
    </citation>
    <scope>NUCLEOTIDE SEQUENCE [LARGE SCALE GENOMIC DNA]</scope>
    <source>
        <strain evidence="2 3">A5588</strain>
    </source>
</reference>
<dbReference type="Pfam" id="PF01590">
    <property type="entry name" value="GAF"/>
    <property type="match status" value="1"/>
</dbReference>
<evidence type="ECO:0000313" key="2">
    <source>
        <dbReference type="EMBL" id="WNH49612.1"/>
    </source>
</evidence>
<dbReference type="SMART" id="SM00065">
    <property type="entry name" value="GAF"/>
    <property type="match status" value="1"/>
</dbReference>
<dbReference type="SUPFAM" id="SSF55781">
    <property type="entry name" value="GAF domain-like"/>
    <property type="match status" value="1"/>
</dbReference>
<dbReference type="SMART" id="SM00267">
    <property type="entry name" value="GGDEF"/>
    <property type="match status" value="1"/>
</dbReference>
<dbReference type="InterPro" id="IPR001633">
    <property type="entry name" value="EAL_dom"/>
</dbReference>
<dbReference type="RefSeq" id="WP_311183958.1">
    <property type="nucleotide sequence ID" value="NZ_CP115543.1"/>
</dbReference>
<evidence type="ECO:0000259" key="1">
    <source>
        <dbReference type="PROSITE" id="PS50883"/>
    </source>
</evidence>
<dbReference type="InterPro" id="IPR003018">
    <property type="entry name" value="GAF"/>
</dbReference>
<dbReference type="EMBL" id="CP115543">
    <property type="protein sequence ID" value="WNH49612.1"/>
    <property type="molecule type" value="Genomic_DNA"/>
</dbReference>
<dbReference type="PANTHER" id="PTHR33121">
    <property type="entry name" value="CYCLIC DI-GMP PHOSPHODIESTERASE PDEF"/>
    <property type="match status" value="1"/>
</dbReference>
<dbReference type="Pfam" id="PF00563">
    <property type="entry name" value="EAL"/>
    <property type="match status" value="1"/>
</dbReference>
<feature type="domain" description="EAL" evidence="1">
    <location>
        <begin position="323"/>
        <end position="576"/>
    </location>
</feature>
<gene>
    <name evidence="2" type="ORF">PDM28_04650</name>
</gene>
<dbReference type="CDD" id="cd01948">
    <property type="entry name" value="EAL"/>
    <property type="match status" value="1"/>
</dbReference>
<dbReference type="PANTHER" id="PTHR33121:SF19">
    <property type="entry name" value="CYCLIC DI-GMP PHOSPHODIESTERASE PA2567"/>
    <property type="match status" value="1"/>
</dbReference>
<dbReference type="PROSITE" id="PS50883">
    <property type="entry name" value="EAL"/>
    <property type="match status" value="1"/>
</dbReference>
<accession>A0ABY9YFY4</accession>
<keyword evidence="3" id="KW-1185">Reference proteome</keyword>
<dbReference type="InterPro" id="IPR029016">
    <property type="entry name" value="GAF-like_dom_sf"/>
</dbReference>
<dbReference type="SUPFAM" id="SSF141868">
    <property type="entry name" value="EAL domain-like"/>
    <property type="match status" value="1"/>
</dbReference>
<dbReference type="Gene3D" id="3.20.20.450">
    <property type="entry name" value="EAL domain"/>
    <property type="match status" value="1"/>
</dbReference>
<dbReference type="InterPro" id="IPR043128">
    <property type="entry name" value="Rev_trsase/Diguanyl_cyclase"/>
</dbReference>
<dbReference type="InterPro" id="IPR035919">
    <property type="entry name" value="EAL_sf"/>
</dbReference>
<dbReference type="InterPro" id="IPR000160">
    <property type="entry name" value="GGDEF_dom"/>
</dbReference>
<protein>
    <submittedName>
        <fullName evidence="2">Sensor domain-containing phosphodiesterase</fullName>
    </submittedName>
</protein>
<proteinExistence type="predicted"/>
<dbReference type="Proteomes" id="UP001305421">
    <property type="component" value="Chromosome"/>
</dbReference>
<dbReference type="SMART" id="SM00052">
    <property type="entry name" value="EAL"/>
    <property type="match status" value="1"/>
</dbReference>
<sequence length="591" mass="64650">MTALSNLQALDEAAGVSLDRLTELTAYTFEAPVAFVSMIEVDKQKLISRLGLPMAETHIRESICSHTIGSDQVQVVPDLREDPRFRDNPLVIKPPHLRFYAGAPLMAQNGIAIGALCVMDTVPREFSDADRRQLETLGQSVMHQLELRALSGRREPVSGLPNRHQFAIDYASLARREPGKRMYAVLVDILDIPRANEAGQVLGMPPLEALIRRAGVRLKLGLDGIADVYHVGVTRFAFLVDLPGPEDLESLLTEIQKRMIRPLMAGAVPMAPMFHAGACAVDLGVDEAQDVIRKILIGLHSAISSQGLVCWYSETRDESLRRGYRLAADAERSLRQQDFHLVYQPRFQLSDLSPRSAEVLIRWNHPQLGPVSPAEFIPVFERTALIGSVTAWVLANALEQLAIWKRSGIELCLSINLSVKDLAKAGAAAQILAMIEGKGLAPADVEVEITEGEWLRASSLPGEQISELAAAGVRVAIDDFGSGYSNFGYLTELPIHTLKLDKSLIDNIVEDERAFLKAQAIVRLAQDLGYVTVAEGAETLEQVGRLKALGCDEIQGYALARPMRPEHLSAALTKASEVFPWRGDAGETTSG</sequence>
<dbReference type="Gene3D" id="3.30.450.40">
    <property type="match status" value="1"/>
</dbReference>
<name>A0ABY9YFY4_9GAMM</name>
<organism evidence="2 3">
    <name type="scientific">Stenotrophomonas aracearum</name>
    <dbReference type="NCBI Taxonomy" id="3003272"/>
    <lineage>
        <taxon>Bacteria</taxon>
        <taxon>Pseudomonadati</taxon>
        <taxon>Pseudomonadota</taxon>
        <taxon>Gammaproteobacteria</taxon>
        <taxon>Lysobacterales</taxon>
        <taxon>Lysobacteraceae</taxon>
        <taxon>Stenotrophomonas</taxon>
    </lineage>
</organism>
<evidence type="ECO:0000313" key="3">
    <source>
        <dbReference type="Proteomes" id="UP001305421"/>
    </source>
</evidence>
<dbReference type="Gene3D" id="3.30.70.270">
    <property type="match status" value="1"/>
</dbReference>